<keyword evidence="2" id="KW-1185">Reference proteome</keyword>
<reference evidence="1 2" key="1">
    <citation type="submission" date="2018-10" db="EMBL/GenBank/DDBJ databases">
        <title>Sequencing the genomes of 1000 actinobacteria strains.</title>
        <authorList>
            <person name="Klenk H.-P."/>
        </authorList>
    </citation>
    <scope>NUCLEOTIDE SEQUENCE [LARGE SCALE GENOMIC DNA]</scope>
    <source>
        <strain evidence="1 2">DSM 45175</strain>
    </source>
</reference>
<comment type="caution">
    <text evidence="1">The sequence shown here is derived from an EMBL/GenBank/DDBJ whole genome shotgun (WGS) entry which is preliminary data.</text>
</comment>
<protein>
    <submittedName>
        <fullName evidence="1">Uncharacterized protein</fullName>
    </submittedName>
</protein>
<dbReference type="InterPro" id="IPR046105">
    <property type="entry name" value="DUF6042"/>
</dbReference>
<sequence>MCPLRSATLHNGMGPVFTKGAPIFTSSRGILRPVTPRWQRAALMPSWIRWLPCSFVYLTVVPQSVPFRRSAWNDLVPWDDALWCDPGDVEDWVTRSRHRHPRREAAHAELHAREHYDWMVEVRGARIELFAEMCRRRDLPVPHTVGELLPCLTGFGLFELDHDSDADDPWIRPRLERDPLDVLPLSFEERELEARAQRDDRAVLLAIAVRQLAQRTRRRWRRRIVSTSVTGLAEQAGLSVEQTRQALGDLGEIADLGLDWRDRDERVRLTVRWPDFRLRFPFTELPAPEHAV</sequence>
<evidence type="ECO:0000313" key="2">
    <source>
        <dbReference type="Proteomes" id="UP000277671"/>
    </source>
</evidence>
<dbReference type="Pfam" id="PF19508">
    <property type="entry name" value="DUF6042"/>
    <property type="match status" value="1"/>
</dbReference>
<accession>A0A495JT80</accession>
<dbReference type="AlphaFoldDB" id="A0A495JT80"/>
<organism evidence="1 2">
    <name type="scientific">Micromonospora pisi</name>
    <dbReference type="NCBI Taxonomy" id="589240"/>
    <lineage>
        <taxon>Bacteria</taxon>
        <taxon>Bacillati</taxon>
        <taxon>Actinomycetota</taxon>
        <taxon>Actinomycetes</taxon>
        <taxon>Micromonosporales</taxon>
        <taxon>Micromonosporaceae</taxon>
        <taxon>Micromonospora</taxon>
    </lineage>
</organism>
<dbReference type="Proteomes" id="UP000277671">
    <property type="component" value="Unassembled WGS sequence"/>
</dbReference>
<proteinExistence type="predicted"/>
<dbReference type="EMBL" id="RBKT01000001">
    <property type="protein sequence ID" value="RKR91564.1"/>
    <property type="molecule type" value="Genomic_DNA"/>
</dbReference>
<evidence type="ECO:0000313" key="1">
    <source>
        <dbReference type="EMBL" id="RKR91564.1"/>
    </source>
</evidence>
<name>A0A495JT80_9ACTN</name>
<gene>
    <name evidence="1" type="ORF">BDK92_5964</name>
</gene>